<accession>A0A9N8MEA0</accession>
<organism evidence="1 2">
    <name type="scientific">Chryseobacterium aquaeductus</name>
    <dbReference type="NCBI Taxonomy" id="2675056"/>
    <lineage>
        <taxon>Bacteria</taxon>
        <taxon>Pseudomonadati</taxon>
        <taxon>Bacteroidota</taxon>
        <taxon>Flavobacteriia</taxon>
        <taxon>Flavobacteriales</taxon>
        <taxon>Weeksellaceae</taxon>
        <taxon>Chryseobacterium group</taxon>
        <taxon>Chryseobacterium</taxon>
    </lineage>
</organism>
<reference evidence="1" key="1">
    <citation type="submission" date="2020-12" db="EMBL/GenBank/DDBJ databases">
        <authorList>
            <person name="Rodrigo-Torres L."/>
            <person name="Arahal R. D."/>
            <person name="Lucena T."/>
        </authorList>
    </citation>
    <scope>NUCLEOTIDE SEQUENCE</scope>
    <source>
        <strain evidence="1">CECT 9390</strain>
    </source>
</reference>
<dbReference type="AlphaFoldDB" id="A0A9N8MEA0"/>
<dbReference type="EMBL" id="CAJIMS010000001">
    <property type="protein sequence ID" value="CAD7800739.1"/>
    <property type="molecule type" value="Genomic_DNA"/>
</dbReference>
<dbReference type="Proteomes" id="UP000662618">
    <property type="component" value="Unassembled WGS sequence"/>
</dbReference>
<gene>
    <name evidence="1" type="ORF">CHRY9390_00673</name>
</gene>
<protein>
    <submittedName>
        <fullName evidence="1">Uncharacterized protein</fullName>
    </submittedName>
</protein>
<keyword evidence="2" id="KW-1185">Reference proteome</keyword>
<name>A0A9N8MEA0_9FLAO</name>
<evidence type="ECO:0000313" key="2">
    <source>
        <dbReference type="Proteomes" id="UP000662618"/>
    </source>
</evidence>
<sequence length="71" mass="8254">MNFTENKKICKEKISKSIEILSLQINGFISAMNQQIFHHSSYSDFIRQSVANFFADYVKIFSIICENLSEL</sequence>
<proteinExistence type="predicted"/>
<evidence type="ECO:0000313" key="1">
    <source>
        <dbReference type="EMBL" id="CAD7800739.1"/>
    </source>
</evidence>
<comment type="caution">
    <text evidence="1">The sequence shown here is derived from an EMBL/GenBank/DDBJ whole genome shotgun (WGS) entry which is preliminary data.</text>
</comment>